<dbReference type="AlphaFoldDB" id="A0AAW0BVU1"/>
<feature type="region of interest" description="Disordered" evidence="6">
    <location>
        <begin position="1"/>
        <end position="75"/>
    </location>
</feature>
<feature type="region of interest" description="Disordered" evidence="6">
    <location>
        <begin position="528"/>
        <end position="550"/>
    </location>
</feature>
<organism evidence="8 9">
    <name type="scientific">Paramarasmius palmivorus</name>
    <dbReference type="NCBI Taxonomy" id="297713"/>
    <lineage>
        <taxon>Eukaryota</taxon>
        <taxon>Fungi</taxon>
        <taxon>Dikarya</taxon>
        <taxon>Basidiomycota</taxon>
        <taxon>Agaricomycotina</taxon>
        <taxon>Agaricomycetes</taxon>
        <taxon>Agaricomycetidae</taxon>
        <taxon>Agaricales</taxon>
        <taxon>Marasmiineae</taxon>
        <taxon>Marasmiaceae</taxon>
        <taxon>Paramarasmius</taxon>
    </lineage>
</organism>
<feature type="transmembrane region" description="Helical" evidence="7">
    <location>
        <begin position="294"/>
        <end position="317"/>
    </location>
</feature>
<evidence type="ECO:0000256" key="4">
    <source>
        <dbReference type="ARBA" id="ARBA00022989"/>
    </source>
</evidence>
<dbReference type="InterPro" id="IPR045069">
    <property type="entry name" value="MATE_euk"/>
</dbReference>
<reference evidence="8 9" key="1">
    <citation type="submission" date="2024-01" db="EMBL/GenBank/DDBJ databases">
        <title>A draft genome for a cacao thread blight-causing isolate of Paramarasmius palmivorus.</title>
        <authorList>
            <person name="Baruah I.K."/>
            <person name="Bukari Y."/>
            <person name="Amoako-Attah I."/>
            <person name="Meinhardt L.W."/>
            <person name="Bailey B.A."/>
            <person name="Cohen S.P."/>
        </authorList>
    </citation>
    <scope>NUCLEOTIDE SEQUENCE [LARGE SCALE GENOMIC DNA]</scope>
    <source>
        <strain evidence="8 9">GH-12</strain>
    </source>
</reference>
<dbReference type="GO" id="GO:1990961">
    <property type="term" value="P:xenobiotic detoxification by transmembrane export across the plasma membrane"/>
    <property type="evidence" value="ECO:0007669"/>
    <property type="project" value="InterPro"/>
</dbReference>
<name>A0AAW0BVU1_9AGAR</name>
<keyword evidence="5 7" id="KW-0472">Membrane</keyword>
<dbReference type="NCBIfam" id="TIGR00797">
    <property type="entry name" value="matE"/>
    <property type="match status" value="1"/>
</dbReference>
<dbReference type="Proteomes" id="UP001383192">
    <property type="component" value="Unassembled WGS sequence"/>
</dbReference>
<evidence type="ECO:0000256" key="6">
    <source>
        <dbReference type="SAM" id="MobiDB-lite"/>
    </source>
</evidence>
<sequence length="550" mass="59877">MARRLSNAGQNPPTNAESSSPSVPRKRPELQDRIREGAVSSVQDYDHTTNENTPLLGHQLQRNDSFSSNSTKNTVEEEHSSVSSMLWYEAGMVAKYALPVFGLNVMEYSLVVVSVLSIGRISTAALAAITLGEMTVNVTGLSIILGFASALDTLLPSAWTSDQPTLVGLWSQRMMVVMTVALVPIIALWLNSESVLLLLKQEPEVARLASVYIRWMCLGLPAFTFNPLRGLFTVPGYIIVVVAPINAIINYLLVWGPEVIRLGFIGAPIATSTSYYIVSVCYIIYGAYYAPKEAWHPITMSMFNNLWLIIKLGLAGVVQTASEWWAWDILALIASQLGSDVVLAAQSVLVVTSSSTWQAPFAISIAASIRIGNLLGERKATRAGAAAKASILLGLVVAGVFCAILFIFRTRWSYLFNKDPNVAALVTTVLPLMALFQVFDATGAVTSGILRARGKQVTGAILNISAYYVLGIPIGALLAFEFHFGLKGLWIGLTAALIWCSAVGVVLSIWTPDWNEEVRKVLARLEEGKRSEQASEYDPEEGLRSRDEEE</sequence>
<evidence type="ECO:0000256" key="5">
    <source>
        <dbReference type="ARBA" id="ARBA00023136"/>
    </source>
</evidence>
<feature type="transmembrane region" description="Helical" evidence="7">
    <location>
        <begin position="387"/>
        <end position="408"/>
    </location>
</feature>
<feature type="transmembrane region" description="Helical" evidence="7">
    <location>
        <begin position="234"/>
        <end position="255"/>
    </location>
</feature>
<feature type="transmembrane region" description="Helical" evidence="7">
    <location>
        <begin position="488"/>
        <end position="510"/>
    </location>
</feature>
<feature type="compositionally biased region" description="Polar residues" evidence="6">
    <location>
        <begin position="60"/>
        <end position="73"/>
    </location>
</feature>
<feature type="transmembrane region" description="Helical" evidence="7">
    <location>
        <begin position="136"/>
        <end position="155"/>
    </location>
</feature>
<protein>
    <submittedName>
        <fullName evidence="8">Ethionine resistance protein</fullName>
    </submittedName>
</protein>
<feature type="compositionally biased region" description="Basic and acidic residues" evidence="6">
    <location>
        <begin position="26"/>
        <end position="36"/>
    </location>
</feature>
<proteinExistence type="inferred from homology"/>
<feature type="transmembrane region" description="Helical" evidence="7">
    <location>
        <begin position="211"/>
        <end position="228"/>
    </location>
</feature>
<dbReference type="EMBL" id="JAYKXP010000069">
    <property type="protein sequence ID" value="KAK7031277.1"/>
    <property type="molecule type" value="Genomic_DNA"/>
</dbReference>
<dbReference type="GO" id="GO:0042910">
    <property type="term" value="F:xenobiotic transmembrane transporter activity"/>
    <property type="evidence" value="ECO:0007669"/>
    <property type="project" value="InterPro"/>
</dbReference>
<accession>A0AAW0BVU1</accession>
<evidence type="ECO:0000256" key="3">
    <source>
        <dbReference type="ARBA" id="ARBA00022692"/>
    </source>
</evidence>
<evidence type="ECO:0000313" key="8">
    <source>
        <dbReference type="EMBL" id="KAK7031277.1"/>
    </source>
</evidence>
<dbReference type="CDD" id="cd13132">
    <property type="entry name" value="MATE_eukaryotic"/>
    <property type="match status" value="1"/>
</dbReference>
<dbReference type="InterPro" id="IPR002528">
    <property type="entry name" value="MATE_fam"/>
</dbReference>
<dbReference type="PANTHER" id="PTHR11206">
    <property type="entry name" value="MULTIDRUG RESISTANCE PROTEIN"/>
    <property type="match status" value="1"/>
</dbReference>
<keyword evidence="4 7" id="KW-1133">Transmembrane helix</keyword>
<evidence type="ECO:0000256" key="1">
    <source>
        <dbReference type="ARBA" id="ARBA00004141"/>
    </source>
</evidence>
<keyword evidence="9" id="KW-1185">Reference proteome</keyword>
<feature type="transmembrane region" description="Helical" evidence="7">
    <location>
        <begin position="420"/>
        <end position="439"/>
    </location>
</feature>
<dbReference type="GO" id="GO:0016020">
    <property type="term" value="C:membrane"/>
    <property type="evidence" value="ECO:0007669"/>
    <property type="project" value="UniProtKB-SubCell"/>
</dbReference>
<gene>
    <name evidence="8" type="primary">ERC1_2</name>
    <name evidence="8" type="ORF">VNI00_013528</name>
</gene>
<feature type="transmembrane region" description="Helical" evidence="7">
    <location>
        <begin position="175"/>
        <end position="199"/>
    </location>
</feature>
<dbReference type="GO" id="GO:0015297">
    <property type="term" value="F:antiporter activity"/>
    <property type="evidence" value="ECO:0007669"/>
    <property type="project" value="InterPro"/>
</dbReference>
<comment type="subcellular location">
    <subcellularLocation>
        <location evidence="1">Membrane</location>
        <topology evidence="1">Multi-pass membrane protein</topology>
    </subcellularLocation>
</comment>
<evidence type="ECO:0000313" key="9">
    <source>
        <dbReference type="Proteomes" id="UP001383192"/>
    </source>
</evidence>
<comment type="similarity">
    <text evidence="2">Belongs to the multi antimicrobial extrusion (MATE) (TC 2.A.66.1) family.</text>
</comment>
<keyword evidence="3 7" id="KW-0812">Transmembrane</keyword>
<comment type="caution">
    <text evidence="8">The sequence shown here is derived from an EMBL/GenBank/DDBJ whole genome shotgun (WGS) entry which is preliminary data.</text>
</comment>
<evidence type="ECO:0000256" key="2">
    <source>
        <dbReference type="ARBA" id="ARBA00010199"/>
    </source>
</evidence>
<feature type="compositionally biased region" description="Basic and acidic residues" evidence="6">
    <location>
        <begin position="541"/>
        <end position="550"/>
    </location>
</feature>
<dbReference type="Pfam" id="PF01554">
    <property type="entry name" value="MatE"/>
    <property type="match status" value="2"/>
</dbReference>
<feature type="transmembrane region" description="Helical" evidence="7">
    <location>
        <begin position="460"/>
        <end position="482"/>
    </location>
</feature>
<feature type="transmembrane region" description="Helical" evidence="7">
    <location>
        <begin position="262"/>
        <end position="288"/>
    </location>
</feature>
<feature type="compositionally biased region" description="Polar residues" evidence="6">
    <location>
        <begin position="7"/>
        <end position="22"/>
    </location>
</feature>
<evidence type="ECO:0000256" key="7">
    <source>
        <dbReference type="SAM" id="Phobius"/>
    </source>
</evidence>